<evidence type="ECO:0008006" key="14">
    <source>
        <dbReference type="Google" id="ProtNLM"/>
    </source>
</evidence>
<keyword evidence="10" id="KW-0012">Acyltransferase</keyword>
<keyword evidence="7 11" id="KW-1133">Transmembrane helix</keyword>
<evidence type="ECO:0000256" key="1">
    <source>
        <dbReference type="ARBA" id="ARBA00004477"/>
    </source>
</evidence>
<comment type="subcellular location">
    <subcellularLocation>
        <location evidence="1">Endoplasmic reticulum membrane</location>
        <topology evidence="1">Multi-pass membrane protein</topology>
    </subcellularLocation>
</comment>
<evidence type="ECO:0000256" key="6">
    <source>
        <dbReference type="ARBA" id="ARBA00022824"/>
    </source>
</evidence>
<feature type="transmembrane region" description="Helical" evidence="11">
    <location>
        <begin position="63"/>
        <end position="85"/>
    </location>
</feature>
<evidence type="ECO:0000256" key="10">
    <source>
        <dbReference type="ARBA" id="ARBA00023315"/>
    </source>
</evidence>
<reference evidence="12" key="1">
    <citation type="submission" date="2025-08" db="UniProtKB">
        <authorList>
            <consortium name="Ensembl"/>
        </authorList>
    </citation>
    <scope>IDENTIFICATION</scope>
</reference>
<evidence type="ECO:0000313" key="12">
    <source>
        <dbReference type="Ensembl" id="ENSANIP00000016844.1"/>
    </source>
</evidence>
<accession>A0A8B9N5G4</accession>
<proteinExistence type="inferred from homology"/>
<dbReference type="GO" id="GO:0006629">
    <property type="term" value="P:lipid metabolic process"/>
    <property type="evidence" value="ECO:0007669"/>
    <property type="project" value="UniProtKB-KW"/>
</dbReference>
<protein>
    <recommendedName>
        <fullName evidence="14">Acyltransferase</fullName>
    </recommendedName>
</protein>
<comment type="similarity">
    <text evidence="2">Belongs to the diacylglycerol acyltransferase family.</text>
</comment>
<dbReference type="GO" id="GO:0008374">
    <property type="term" value="F:O-acyltransferase activity"/>
    <property type="evidence" value="ECO:0007669"/>
    <property type="project" value="InterPro"/>
</dbReference>
<keyword evidence="8" id="KW-0443">Lipid metabolism</keyword>
<evidence type="ECO:0000256" key="2">
    <source>
        <dbReference type="ARBA" id="ARBA00005420"/>
    </source>
</evidence>
<dbReference type="Proteomes" id="UP000694541">
    <property type="component" value="Unplaced"/>
</dbReference>
<dbReference type="Ensembl" id="ENSANIT00000017425.1">
    <property type="protein sequence ID" value="ENSANIP00000016844.1"/>
    <property type="gene ID" value="ENSANIG00000011463.1"/>
</dbReference>
<evidence type="ECO:0000313" key="13">
    <source>
        <dbReference type="Proteomes" id="UP000694541"/>
    </source>
</evidence>
<organism evidence="12 13">
    <name type="scientific">Accipiter nisus</name>
    <name type="common">Eurasian sparrowhawk</name>
    <dbReference type="NCBI Taxonomy" id="211598"/>
    <lineage>
        <taxon>Eukaryota</taxon>
        <taxon>Metazoa</taxon>
        <taxon>Chordata</taxon>
        <taxon>Craniata</taxon>
        <taxon>Vertebrata</taxon>
        <taxon>Euteleostomi</taxon>
        <taxon>Archelosauria</taxon>
        <taxon>Archosauria</taxon>
        <taxon>Dinosauria</taxon>
        <taxon>Saurischia</taxon>
        <taxon>Theropoda</taxon>
        <taxon>Coelurosauria</taxon>
        <taxon>Aves</taxon>
        <taxon>Neognathae</taxon>
        <taxon>Neoaves</taxon>
        <taxon>Telluraves</taxon>
        <taxon>Accipitrimorphae</taxon>
        <taxon>Accipitriformes</taxon>
        <taxon>Accipitridae</taxon>
        <taxon>Accipitrinae</taxon>
        <taxon>Accipiter</taxon>
    </lineage>
</organism>
<evidence type="ECO:0000256" key="3">
    <source>
        <dbReference type="ARBA" id="ARBA00022516"/>
    </source>
</evidence>
<keyword evidence="4" id="KW-0808">Transferase</keyword>
<dbReference type="AlphaFoldDB" id="A0A8B9N5G4"/>
<keyword evidence="6" id="KW-0256">Endoplasmic reticulum</keyword>
<dbReference type="GO" id="GO:0005789">
    <property type="term" value="C:endoplasmic reticulum membrane"/>
    <property type="evidence" value="ECO:0007669"/>
    <property type="project" value="UniProtKB-SubCell"/>
</dbReference>
<keyword evidence="5 11" id="KW-0812">Transmembrane</keyword>
<evidence type="ECO:0000256" key="9">
    <source>
        <dbReference type="ARBA" id="ARBA00023136"/>
    </source>
</evidence>
<evidence type="ECO:0000256" key="8">
    <source>
        <dbReference type="ARBA" id="ARBA00023098"/>
    </source>
</evidence>
<sequence length="605" mass="66038">MKTIIAACSQNLSGSRGSIQTALRTLLAAPWPSQRDVRSWLQLLSVLQWVLSFLLLGTVSLLLLIYLVFTSFWPISALYLAWIIFDWDTPEKGGDGRSPPFLQLCRRMESGVPPFFGSIPAWQMGSTMSHLLFPSSLPSSSWWEEGCGGSAGSVSHGSRCPLGWASSPVVNPRFAGGRRLPCLRQWPVWRHFRDYFPVKLVKTHDLSPSHNYIIGSHPHGILCVGAFCNFVTGSTGFGEMFPGIRPSLTTLAGNFRLPVFREYLMSGGELPWATLWAQPVVLGGGDAPPACPTPAHLCLLPQRVRARRGQCPRAGGVSKGNSPVPSAGNLGLTSSVLPRSRQGWGGALPAPCLNSTFILLAPCLHLAYALPTPCRQPARTLTLSRSREHPRTVPCMVLAWSHQTRSLVGSLGAARAGSPTASVVRSATGLCPVTRRAIGYLLSKNGTGNAVAIVIGGAAESLSCRPGVTTLILKNRKGFVRMALQHGAYLVPSFSFGENDLFRQVVFEEGSWMRSIQQRFQKMMGFAPCVFYGRGLTSVRSRGFLPYARPITTVVGEPVMVPKIEDPSCETVDMYHEMYVRSLLKLFNENKTKYGLSETDELHIL</sequence>
<name>A0A8B9N5G4_9AVES</name>
<dbReference type="PANTHER" id="PTHR12317">
    <property type="entry name" value="DIACYLGLYCEROL O-ACYLTRANSFERASE"/>
    <property type="match status" value="1"/>
</dbReference>
<dbReference type="Pfam" id="PF03982">
    <property type="entry name" value="DAGAT"/>
    <property type="match status" value="2"/>
</dbReference>
<keyword evidence="13" id="KW-1185">Reference proteome</keyword>
<keyword evidence="9 11" id="KW-0472">Membrane</keyword>
<dbReference type="InterPro" id="IPR007130">
    <property type="entry name" value="DAGAT"/>
</dbReference>
<evidence type="ECO:0000256" key="7">
    <source>
        <dbReference type="ARBA" id="ARBA00022989"/>
    </source>
</evidence>
<evidence type="ECO:0000256" key="11">
    <source>
        <dbReference type="SAM" id="Phobius"/>
    </source>
</evidence>
<evidence type="ECO:0000256" key="4">
    <source>
        <dbReference type="ARBA" id="ARBA00022679"/>
    </source>
</evidence>
<dbReference type="PANTHER" id="PTHR12317:SF19">
    <property type="entry name" value="DIACYLGLYCEROL O-ACYLTRANSFERASE 2-LIKE PROTEIN 6"/>
    <property type="match status" value="1"/>
</dbReference>
<evidence type="ECO:0000256" key="5">
    <source>
        <dbReference type="ARBA" id="ARBA00022692"/>
    </source>
</evidence>
<reference evidence="12" key="2">
    <citation type="submission" date="2025-09" db="UniProtKB">
        <authorList>
            <consortium name="Ensembl"/>
        </authorList>
    </citation>
    <scope>IDENTIFICATION</scope>
</reference>
<keyword evidence="3" id="KW-0444">Lipid biosynthesis</keyword>